<keyword evidence="2" id="KW-1185">Reference proteome</keyword>
<organism evidence="1 2">
    <name type="scientific">Clonorchis sinensis</name>
    <name type="common">Chinese liver fluke</name>
    <dbReference type="NCBI Taxonomy" id="79923"/>
    <lineage>
        <taxon>Eukaryota</taxon>
        <taxon>Metazoa</taxon>
        <taxon>Spiralia</taxon>
        <taxon>Lophotrochozoa</taxon>
        <taxon>Platyhelminthes</taxon>
        <taxon>Trematoda</taxon>
        <taxon>Digenea</taxon>
        <taxon>Opisthorchiida</taxon>
        <taxon>Opisthorchiata</taxon>
        <taxon>Opisthorchiidae</taxon>
        <taxon>Clonorchis</taxon>
    </lineage>
</organism>
<reference key="2">
    <citation type="submission" date="2011-10" db="EMBL/GenBank/DDBJ databases">
        <title>The genome and transcriptome sequence of Clonorchis sinensis provide insights into the carcinogenic liver fluke.</title>
        <authorList>
            <person name="Wang X."/>
            <person name="Huang Y."/>
            <person name="Chen W."/>
            <person name="Liu H."/>
            <person name="Guo L."/>
            <person name="Chen Y."/>
            <person name="Luo F."/>
            <person name="Zhou W."/>
            <person name="Sun J."/>
            <person name="Mao Q."/>
            <person name="Liang P."/>
            <person name="Zhou C."/>
            <person name="Tian Y."/>
            <person name="Men J."/>
            <person name="Lv X."/>
            <person name="Huang L."/>
            <person name="Zhou J."/>
            <person name="Hu Y."/>
            <person name="Li R."/>
            <person name="Zhang F."/>
            <person name="Lei H."/>
            <person name="Li X."/>
            <person name="Hu X."/>
            <person name="Liang C."/>
            <person name="Xu J."/>
            <person name="Wu Z."/>
            <person name="Yu X."/>
        </authorList>
    </citation>
    <scope>NUCLEOTIDE SEQUENCE</scope>
    <source>
        <strain>Henan</strain>
    </source>
</reference>
<gene>
    <name evidence="1" type="ORF">CLF_102395</name>
</gene>
<name>G7Y7U2_CLOSI</name>
<evidence type="ECO:0000313" key="2">
    <source>
        <dbReference type="Proteomes" id="UP000008909"/>
    </source>
</evidence>
<dbReference type="Proteomes" id="UP000008909">
    <property type="component" value="Unassembled WGS sequence"/>
</dbReference>
<sequence length="329" mass="37373">MPYSLRPRVRPTPCSRAARREVKDRLIRRTALVCNCNVNHRSRTEQLSRRISEYLPVSFHNEQQCTISHSCLADMLDVSKSFMTLKTPGSNGFRSDLVEACPTLPHFLSAYKNPPIGDCVALESRWGIKQGDEASVLGTGDLLLVNIRTRHRCLRSIGRVCWAHQISDAVVRQVVSGKRNPPKVVELRLTGGGLYSWLCDGEAPRFFAGPLTILHNDIRCQQDAAIKEGYQQQPYTILHKLTSTHEKLARIKQSFVRVADRILTQWQPNRSTVVISKTHHIVGWRYISRQHCHSIGGADALIVPFGIHPLYAFAHSSVLRYRCRKLRRP</sequence>
<evidence type="ECO:0000313" key="1">
    <source>
        <dbReference type="EMBL" id="GAA49027.1"/>
    </source>
</evidence>
<accession>G7Y7U2</accession>
<dbReference type="AlphaFoldDB" id="G7Y7U2"/>
<protein>
    <submittedName>
        <fullName evidence="1">Uncharacterized protein</fullName>
    </submittedName>
</protein>
<dbReference type="EMBL" id="DF142925">
    <property type="protein sequence ID" value="GAA49027.1"/>
    <property type="molecule type" value="Genomic_DNA"/>
</dbReference>
<proteinExistence type="predicted"/>
<reference evidence="1" key="1">
    <citation type="journal article" date="2011" name="Genome Biol.">
        <title>The draft genome of the carcinogenic human liver fluke Clonorchis sinensis.</title>
        <authorList>
            <person name="Wang X."/>
            <person name="Chen W."/>
            <person name="Huang Y."/>
            <person name="Sun J."/>
            <person name="Men J."/>
            <person name="Liu H."/>
            <person name="Luo F."/>
            <person name="Guo L."/>
            <person name="Lv X."/>
            <person name="Deng C."/>
            <person name="Zhou C."/>
            <person name="Fan Y."/>
            <person name="Li X."/>
            <person name="Huang L."/>
            <person name="Hu Y."/>
            <person name="Liang C."/>
            <person name="Hu X."/>
            <person name="Xu J."/>
            <person name="Yu X."/>
        </authorList>
    </citation>
    <scope>NUCLEOTIDE SEQUENCE [LARGE SCALE GENOMIC DNA]</scope>
    <source>
        <strain evidence="1">Henan</strain>
    </source>
</reference>